<accession>A0ABS7QG17</accession>
<reference evidence="2 3" key="1">
    <citation type="submission" date="2021-08" db="EMBL/GenBank/DDBJ databases">
        <title>WGS of actinomycetes from Thailand.</title>
        <authorList>
            <person name="Thawai C."/>
        </authorList>
    </citation>
    <scope>NUCLEOTIDE SEQUENCE [LARGE SCALE GENOMIC DNA]</scope>
    <source>
        <strain evidence="2 3">PLK6-54</strain>
    </source>
</reference>
<keyword evidence="3" id="KW-1185">Reference proteome</keyword>
<dbReference type="Gene3D" id="1.10.510.10">
    <property type="entry name" value="Transferase(Phosphotransferase) domain 1"/>
    <property type="match status" value="1"/>
</dbReference>
<dbReference type="EMBL" id="JAINZZ010000063">
    <property type="protein sequence ID" value="MBY8882110.1"/>
    <property type="molecule type" value="Genomic_DNA"/>
</dbReference>
<dbReference type="InterPro" id="IPR011009">
    <property type="entry name" value="Kinase-like_dom_sf"/>
</dbReference>
<sequence length="322" mass="34723">MKDRPPGVRDDDLVAALADGWGLTARAVAYRPVGFGSHHWTAEVADPGRGGSTRQLFVTVDVLSGERPAALARLTAALDTALALRRDAGLEFVVAPVPDRTGATVRLLGERHTVAVFPLVDGVAGDFGRHRREDVPAVLDLLVRLHGAAVAKAPRGDLVLPGRNDLEAALLDVGRPWSGGPFAEPARALLTRRTDLLRTMLGAFDRLAEEVREASGTWVVTHGEPHPGNVIRGATGLCLIDWDTVRLAPPERDLWMLDGDAELLARYTRETGHPVSPTALALYRLWWDLADIAVYVAELRGPHEAGEDTTAAWTYLQGHLAG</sequence>
<evidence type="ECO:0000313" key="2">
    <source>
        <dbReference type="EMBL" id="MBY8882110.1"/>
    </source>
</evidence>
<gene>
    <name evidence="2" type="ORF">K7862_31420</name>
</gene>
<dbReference type="Proteomes" id="UP000778578">
    <property type="component" value="Unassembled WGS sequence"/>
</dbReference>
<name>A0ABS7QG17_9ACTN</name>
<protein>
    <submittedName>
        <fullName evidence="2">Aminoglycoside phosphotransferase family protein</fullName>
    </submittedName>
</protein>
<dbReference type="Pfam" id="PF01636">
    <property type="entry name" value="APH"/>
    <property type="match status" value="1"/>
</dbReference>
<dbReference type="RefSeq" id="WP_222968273.1">
    <property type="nucleotide sequence ID" value="NZ_JAINZZ010000063.1"/>
</dbReference>
<dbReference type="SUPFAM" id="SSF56112">
    <property type="entry name" value="Protein kinase-like (PK-like)"/>
    <property type="match status" value="1"/>
</dbReference>
<proteinExistence type="predicted"/>
<evidence type="ECO:0000259" key="1">
    <source>
        <dbReference type="Pfam" id="PF01636"/>
    </source>
</evidence>
<organism evidence="2 3">
    <name type="scientific">Actinacidiphila acidipaludis</name>
    <dbReference type="NCBI Taxonomy" id="2873382"/>
    <lineage>
        <taxon>Bacteria</taxon>
        <taxon>Bacillati</taxon>
        <taxon>Actinomycetota</taxon>
        <taxon>Actinomycetes</taxon>
        <taxon>Kitasatosporales</taxon>
        <taxon>Streptomycetaceae</taxon>
        <taxon>Actinacidiphila</taxon>
    </lineage>
</organism>
<dbReference type="InterPro" id="IPR002575">
    <property type="entry name" value="Aminoglycoside_PTrfase"/>
</dbReference>
<comment type="caution">
    <text evidence="2">The sequence shown here is derived from an EMBL/GenBank/DDBJ whole genome shotgun (WGS) entry which is preliminary data.</text>
</comment>
<evidence type="ECO:0000313" key="3">
    <source>
        <dbReference type="Proteomes" id="UP000778578"/>
    </source>
</evidence>
<feature type="domain" description="Aminoglycoside phosphotransferase" evidence="1">
    <location>
        <begin position="66"/>
        <end position="258"/>
    </location>
</feature>